<organism evidence="4 5">
    <name type="scientific">Streptomyces mauvecolor</name>
    <dbReference type="NCBI Taxonomy" id="58345"/>
    <lineage>
        <taxon>Bacteria</taxon>
        <taxon>Bacillati</taxon>
        <taxon>Actinomycetota</taxon>
        <taxon>Actinomycetes</taxon>
        <taxon>Kitasatosporales</taxon>
        <taxon>Streptomycetaceae</taxon>
        <taxon>Streptomyces</taxon>
    </lineage>
</organism>
<proteinExistence type="predicted"/>
<feature type="domain" description="SAF" evidence="3">
    <location>
        <begin position="60"/>
        <end position="123"/>
    </location>
</feature>
<accession>A0ABV9UHD8</accession>
<feature type="region of interest" description="Disordered" evidence="1">
    <location>
        <begin position="1"/>
        <end position="24"/>
    </location>
</feature>
<dbReference type="RefSeq" id="WP_344370488.1">
    <property type="nucleotide sequence ID" value="NZ_BAAASQ010000001.1"/>
</dbReference>
<reference evidence="5" key="1">
    <citation type="journal article" date="2019" name="Int. J. Syst. Evol. Microbiol.">
        <title>The Global Catalogue of Microorganisms (GCM) 10K type strain sequencing project: providing services to taxonomists for standard genome sequencing and annotation.</title>
        <authorList>
            <consortium name="The Broad Institute Genomics Platform"/>
            <consortium name="The Broad Institute Genome Sequencing Center for Infectious Disease"/>
            <person name="Wu L."/>
            <person name="Ma J."/>
        </authorList>
    </citation>
    <scope>NUCLEOTIDE SEQUENCE [LARGE SCALE GENOMIC DNA]</scope>
    <source>
        <strain evidence="5">CCM 7224</strain>
    </source>
</reference>
<dbReference type="SMART" id="SM00858">
    <property type="entry name" value="SAF"/>
    <property type="match status" value="1"/>
</dbReference>
<dbReference type="CDD" id="cd11614">
    <property type="entry name" value="SAF_CpaB_FlgA_like"/>
    <property type="match status" value="1"/>
</dbReference>
<evidence type="ECO:0000313" key="4">
    <source>
        <dbReference type="EMBL" id="MFC4955629.1"/>
    </source>
</evidence>
<evidence type="ECO:0000256" key="1">
    <source>
        <dbReference type="SAM" id="MobiDB-lite"/>
    </source>
</evidence>
<protein>
    <submittedName>
        <fullName evidence="4">SAF domain-containing protein</fullName>
    </submittedName>
</protein>
<dbReference type="InterPro" id="IPR013974">
    <property type="entry name" value="SAF"/>
</dbReference>
<feature type="region of interest" description="Disordered" evidence="1">
    <location>
        <begin position="160"/>
        <end position="181"/>
    </location>
</feature>
<evidence type="ECO:0000313" key="5">
    <source>
        <dbReference type="Proteomes" id="UP001595834"/>
    </source>
</evidence>
<dbReference type="Proteomes" id="UP001595834">
    <property type="component" value="Unassembled WGS sequence"/>
</dbReference>
<keyword evidence="2" id="KW-0472">Membrane</keyword>
<gene>
    <name evidence="4" type="ORF">ACFPFX_04875</name>
</gene>
<comment type="caution">
    <text evidence="4">The sequence shown here is derived from an EMBL/GenBank/DDBJ whole genome shotgun (WGS) entry which is preliminary data.</text>
</comment>
<feature type="transmembrane region" description="Helical" evidence="2">
    <location>
        <begin position="34"/>
        <end position="53"/>
    </location>
</feature>
<name>A0ABV9UHD8_9ACTN</name>
<keyword evidence="2" id="KW-0812">Transmembrane</keyword>
<dbReference type="Pfam" id="PF08666">
    <property type="entry name" value="SAF"/>
    <property type="match status" value="1"/>
</dbReference>
<feature type="compositionally biased region" description="Low complexity" evidence="1">
    <location>
        <begin position="1"/>
        <end position="16"/>
    </location>
</feature>
<evidence type="ECO:0000259" key="3">
    <source>
        <dbReference type="SMART" id="SM00858"/>
    </source>
</evidence>
<keyword evidence="5" id="KW-1185">Reference proteome</keyword>
<sequence>MSKTAAPASAAGQIPAQPGPPSLRWQARRRRPGVLALAAALIAAGAVGNYWYWTQNGQRTPVLVMARDVAAGTVIQDADLAEASVALDPALKAIGTGQRAQVVGKRAAVELLPGALLAPGQITSRTLVHQDEQLVGLNLKPGQLPDSPLKPEDQVQVVFTGDSGAPAPGKSGKPGQDSGPATVDARIVRVGSKQDSTGQQVIDVAVKSADGPRLAVQAAAGTVALAVKAASGAGS</sequence>
<dbReference type="EMBL" id="JBHSIZ010000005">
    <property type="protein sequence ID" value="MFC4955629.1"/>
    <property type="molecule type" value="Genomic_DNA"/>
</dbReference>
<keyword evidence="2" id="KW-1133">Transmembrane helix</keyword>
<feature type="compositionally biased region" description="Low complexity" evidence="1">
    <location>
        <begin position="163"/>
        <end position="175"/>
    </location>
</feature>
<evidence type="ECO:0000256" key="2">
    <source>
        <dbReference type="SAM" id="Phobius"/>
    </source>
</evidence>